<dbReference type="AlphaFoldDB" id="A0A1I0YJS0"/>
<dbReference type="InterPro" id="IPR013324">
    <property type="entry name" value="RNA_pol_sigma_r3/r4-like"/>
</dbReference>
<feature type="region of interest" description="Disordered" evidence="6">
    <location>
        <begin position="161"/>
        <end position="195"/>
    </location>
</feature>
<evidence type="ECO:0000259" key="9">
    <source>
        <dbReference type="Pfam" id="PF08281"/>
    </source>
</evidence>
<keyword evidence="7" id="KW-1133">Transmembrane helix</keyword>
<dbReference type="InterPro" id="IPR013325">
    <property type="entry name" value="RNA_pol_sigma_r2"/>
</dbReference>
<proteinExistence type="inferred from homology"/>
<dbReference type="Gene3D" id="1.10.10.10">
    <property type="entry name" value="Winged helix-like DNA-binding domain superfamily/Winged helix DNA-binding domain"/>
    <property type="match status" value="1"/>
</dbReference>
<dbReference type="InterPro" id="IPR036388">
    <property type="entry name" value="WH-like_DNA-bd_sf"/>
</dbReference>
<evidence type="ECO:0000313" key="11">
    <source>
        <dbReference type="Proteomes" id="UP000199113"/>
    </source>
</evidence>
<dbReference type="InterPro" id="IPR007627">
    <property type="entry name" value="RNA_pol_sigma70_r2"/>
</dbReference>
<evidence type="ECO:0000259" key="8">
    <source>
        <dbReference type="Pfam" id="PF04542"/>
    </source>
</evidence>
<protein>
    <submittedName>
        <fullName evidence="10">RNA polymerase sigma-70 factor, sigma-E family</fullName>
    </submittedName>
</protein>
<dbReference type="SUPFAM" id="SSF88659">
    <property type="entry name" value="Sigma3 and sigma4 domains of RNA polymerase sigma factors"/>
    <property type="match status" value="1"/>
</dbReference>
<dbReference type="EMBL" id="FOKC01000004">
    <property type="protein sequence ID" value="SFB13441.1"/>
    <property type="molecule type" value="Genomic_DNA"/>
</dbReference>
<dbReference type="PANTHER" id="PTHR43133:SF50">
    <property type="entry name" value="ECF RNA POLYMERASE SIGMA FACTOR SIGM"/>
    <property type="match status" value="1"/>
</dbReference>
<accession>A0A1I0YJS0</accession>
<evidence type="ECO:0000256" key="1">
    <source>
        <dbReference type="ARBA" id="ARBA00010641"/>
    </source>
</evidence>
<reference evidence="10" key="1">
    <citation type="submission" date="2016-10" db="EMBL/GenBank/DDBJ databases">
        <authorList>
            <person name="de Groot N.N."/>
        </authorList>
    </citation>
    <scope>NUCLEOTIDE SEQUENCE [LARGE SCALE GENOMIC DNA]</scope>
    <source>
        <strain evidence="10">CGMCC 1.10697</strain>
    </source>
</reference>
<keyword evidence="5" id="KW-0804">Transcription</keyword>
<dbReference type="SUPFAM" id="SSF82171">
    <property type="entry name" value="DPP6 N-terminal domain-like"/>
    <property type="match status" value="1"/>
</dbReference>
<keyword evidence="3" id="KW-0731">Sigma factor</keyword>
<feature type="domain" description="RNA polymerase sigma-70 region 2" evidence="8">
    <location>
        <begin position="25"/>
        <end position="88"/>
    </location>
</feature>
<dbReference type="GO" id="GO:0003677">
    <property type="term" value="F:DNA binding"/>
    <property type="evidence" value="ECO:0007669"/>
    <property type="project" value="UniProtKB-KW"/>
</dbReference>
<keyword evidence="2" id="KW-0805">Transcription regulation</keyword>
<dbReference type="InterPro" id="IPR014325">
    <property type="entry name" value="RNA_pol_sigma-E_actinobac"/>
</dbReference>
<evidence type="ECO:0000256" key="2">
    <source>
        <dbReference type="ARBA" id="ARBA00023015"/>
    </source>
</evidence>
<dbReference type="Pfam" id="PF08281">
    <property type="entry name" value="Sigma70_r4_2"/>
    <property type="match status" value="1"/>
</dbReference>
<dbReference type="InterPro" id="IPR013249">
    <property type="entry name" value="RNA_pol_sigma70_r4_t2"/>
</dbReference>
<keyword evidence="4" id="KW-0238">DNA-binding</keyword>
<comment type="similarity">
    <text evidence="1">Belongs to the sigma-70 factor family. ECF subfamily.</text>
</comment>
<feature type="domain" description="RNA polymerase sigma factor 70 region 4 type 2" evidence="9">
    <location>
        <begin position="113"/>
        <end position="162"/>
    </location>
</feature>
<keyword evidence="7" id="KW-0472">Membrane</keyword>
<dbReference type="NCBIfam" id="TIGR02983">
    <property type="entry name" value="SigE-fam_strep"/>
    <property type="match status" value="1"/>
</dbReference>
<dbReference type="Gene3D" id="1.10.1740.10">
    <property type="match status" value="1"/>
</dbReference>
<dbReference type="PANTHER" id="PTHR43133">
    <property type="entry name" value="RNA POLYMERASE ECF-TYPE SIGMA FACTO"/>
    <property type="match status" value="1"/>
</dbReference>
<dbReference type="InterPro" id="IPR039425">
    <property type="entry name" value="RNA_pol_sigma-70-like"/>
</dbReference>
<evidence type="ECO:0000256" key="7">
    <source>
        <dbReference type="SAM" id="Phobius"/>
    </source>
</evidence>
<dbReference type="SUPFAM" id="SSF88946">
    <property type="entry name" value="Sigma2 domain of RNA polymerase sigma factors"/>
    <property type="match status" value="1"/>
</dbReference>
<dbReference type="GO" id="GO:0006352">
    <property type="term" value="P:DNA-templated transcription initiation"/>
    <property type="evidence" value="ECO:0007669"/>
    <property type="project" value="InterPro"/>
</dbReference>
<gene>
    <name evidence="10" type="ORF">SAMN05192575_10421</name>
</gene>
<dbReference type="NCBIfam" id="TIGR02937">
    <property type="entry name" value="sigma70-ECF"/>
    <property type="match status" value="1"/>
</dbReference>
<name>A0A1I0YJS0_9ACTN</name>
<evidence type="ECO:0000256" key="3">
    <source>
        <dbReference type="ARBA" id="ARBA00023082"/>
    </source>
</evidence>
<evidence type="ECO:0000256" key="4">
    <source>
        <dbReference type="ARBA" id="ARBA00023125"/>
    </source>
</evidence>
<sequence>MTTTLMDMGTTSDKDADFSAYMSARQPALYRTAYLLAGDHAAAEDLLQNAFAKLYLSWDRIRDRGALDGWVRRVIVNEHNSLWRRAWKRREHSTDTLPESGTHDTYDDGRGGALWSYVQTLPPRQRSVVVLRYYEELTEAETADLLGISVGTVKSQTSRALAGLRARAPRSLDPHESSPPRDRRRPMTHTSLEDEVRDALHRRVDPLRRAPLTVTDVRRRARRVQRRRRIAAGAAVAAALAVAVPVGLAMNGPAQRNGIEPATPHSPSITGTVTIDPRSAPIGGGPGVPLVNLADPRLITGDTTLALPESYDQITPYLDGWVAVTNDEGALTVQVLDADFRVVDGDGLPSRGLTVSPDGARVAWTEYDGTRWYVVDRDVAGSREERRTAMPRSAEAAAVTAVGFVSDSEVVVTRTEPGDGTLRTLLADGATVREVPGLLAARTASPATGMVAGLISSDTDSSCSAVVDATARTGEVEWRTCDHTLVSYSPDGAHVVGFASYLDANGSPTMAILNAGTGDTVVDLELAGPARGVVGISEVAWEDSETVLATLVSGADQYVVRVRLDGSVERVEVELGDADPSLVPLVFAGS</sequence>
<feature type="transmembrane region" description="Helical" evidence="7">
    <location>
        <begin position="230"/>
        <end position="250"/>
    </location>
</feature>
<evidence type="ECO:0000256" key="5">
    <source>
        <dbReference type="ARBA" id="ARBA00023163"/>
    </source>
</evidence>
<dbReference type="GO" id="GO:0016987">
    <property type="term" value="F:sigma factor activity"/>
    <property type="evidence" value="ECO:0007669"/>
    <property type="project" value="UniProtKB-KW"/>
</dbReference>
<dbReference type="CDD" id="cd06171">
    <property type="entry name" value="Sigma70_r4"/>
    <property type="match status" value="1"/>
</dbReference>
<dbReference type="Proteomes" id="UP000199113">
    <property type="component" value="Unassembled WGS sequence"/>
</dbReference>
<evidence type="ECO:0000313" key="10">
    <source>
        <dbReference type="EMBL" id="SFB13441.1"/>
    </source>
</evidence>
<feature type="compositionally biased region" description="Basic and acidic residues" evidence="6">
    <location>
        <begin position="170"/>
        <end position="181"/>
    </location>
</feature>
<organism evidence="10 11">
    <name type="scientific">Nocardioides alpinus</name>
    <dbReference type="NCBI Taxonomy" id="748909"/>
    <lineage>
        <taxon>Bacteria</taxon>
        <taxon>Bacillati</taxon>
        <taxon>Actinomycetota</taxon>
        <taxon>Actinomycetes</taxon>
        <taxon>Propionibacteriales</taxon>
        <taxon>Nocardioidaceae</taxon>
        <taxon>Nocardioides</taxon>
    </lineage>
</organism>
<dbReference type="Pfam" id="PF04542">
    <property type="entry name" value="Sigma70_r2"/>
    <property type="match status" value="1"/>
</dbReference>
<keyword evidence="7" id="KW-0812">Transmembrane</keyword>
<dbReference type="STRING" id="748909.SAMN05192575_10421"/>
<dbReference type="InterPro" id="IPR014284">
    <property type="entry name" value="RNA_pol_sigma-70_dom"/>
</dbReference>
<evidence type="ECO:0000256" key="6">
    <source>
        <dbReference type="SAM" id="MobiDB-lite"/>
    </source>
</evidence>